<organism evidence="2 3">
    <name type="scientific">Parvularcula maris</name>
    <dbReference type="NCBI Taxonomy" id="2965077"/>
    <lineage>
        <taxon>Bacteria</taxon>
        <taxon>Pseudomonadati</taxon>
        <taxon>Pseudomonadota</taxon>
        <taxon>Alphaproteobacteria</taxon>
        <taxon>Parvularculales</taxon>
        <taxon>Parvularculaceae</taxon>
        <taxon>Parvularcula</taxon>
    </lineage>
</organism>
<accession>A0A9X2L7C3</accession>
<feature type="transmembrane region" description="Helical" evidence="1">
    <location>
        <begin position="39"/>
        <end position="57"/>
    </location>
</feature>
<dbReference type="EMBL" id="JANIBC010000001">
    <property type="protein sequence ID" value="MCQ8184405.1"/>
    <property type="molecule type" value="Genomic_DNA"/>
</dbReference>
<dbReference type="Proteomes" id="UP001142610">
    <property type="component" value="Unassembled WGS sequence"/>
</dbReference>
<proteinExistence type="predicted"/>
<keyword evidence="3" id="KW-1185">Reference proteome</keyword>
<dbReference type="AlphaFoldDB" id="A0A9X2L7C3"/>
<evidence type="ECO:0000313" key="2">
    <source>
        <dbReference type="EMBL" id="MCQ8184405.1"/>
    </source>
</evidence>
<feature type="transmembrane region" description="Helical" evidence="1">
    <location>
        <begin position="7"/>
        <end position="27"/>
    </location>
</feature>
<protein>
    <submittedName>
        <fullName evidence="2">Uncharacterized protein</fullName>
    </submittedName>
</protein>
<keyword evidence="1" id="KW-0812">Transmembrane</keyword>
<keyword evidence="1" id="KW-0472">Membrane</keyword>
<name>A0A9X2L7C3_9PROT</name>
<dbReference type="RefSeq" id="WP_256618208.1">
    <property type="nucleotide sequence ID" value="NZ_JANIBC010000001.1"/>
</dbReference>
<comment type="caution">
    <text evidence="2">The sequence shown here is derived from an EMBL/GenBank/DDBJ whole genome shotgun (WGS) entry which is preliminary data.</text>
</comment>
<evidence type="ECO:0000256" key="1">
    <source>
        <dbReference type="SAM" id="Phobius"/>
    </source>
</evidence>
<evidence type="ECO:0000313" key="3">
    <source>
        <dbReference type="Proteomes" id="UP001142610"/>
    </source>
</evidence>
<gene>
    <name evidence="2" type="ORF">NOG11_03305</name>
</gene>
<sequence>MPLKEKLLLAFFIWLGVYPSVLFMTWLVGKVGMDPPLPIKVLITTMVTVPTIEFLFLKRAKKITAAVEKKLGIDGDLREEG</sequence>
<keyword evidence="1" id="KW-1133">Transmembrane helix</keyword>
<reference evidence="2" key="1">
    <citation type="submission" date="2022-07" db="EMBL/GenBank/DDBJ databases">
        <title>Parvularcula maris sp. nov., an algicidal bacterium isolated from seawater.</title>
        <authorList>
            <person name="Li F."/>
        </authorList>
    </citation>
    <scope>NUCLEOTIDE SEQUENCE</scope>
    <source>
        <strain evidence="2">BGMRC 0090</strain>
    </source>
</reference>